<name>A0A9J7LDV2_BRAFL</name>
<evidence type="ECO:0000256" key="1">
    <source>
        <dbReference type="SAM" id="MobiDB-lite"/>
    </source>
</evidence>
<dbReference type="Proteomes" id="UP000001554">
    <property type="component" value="Chromosome 6"/>
</dbReference>
<feature type="region of interest" description="Disordered" evidence="1">
    <location>
        <begin position="49"/>
        <end position="123"/>
    </location>
</feature>
<protein>
    <submittedName>
        <fullName evidence="3">Sporozoite surface protein 2-like</fullName>
    </submittedName>
</protein>
<dbReference type="AlphaFoldDB" id="A0A9J7LDV2"/>
<dbReference type="RefSeq" id="XP_035679995.1">
    <property type="nucleotide sequence ID" value="XM_035824102.1"/>
</dbReference>
<keyword evidence="2" id="KW-1185">Reference proteome</keyword>
<dbReference type="KEGG" id="bfo:118418256"/>
<sequence length="123" mass="13428">MHLSYLREELPVAIQAGLLESTMPHKTINAHGLLGKNIPKYLAMEFLNKAKDGLTRPQSPQQSDTDSPQSPQQSDTDSPQSPQQSDTDSPQSPQQSDTDSPQSPQQSDTDSPQSPQQSDMDSP</sequence>
<evidence type="ECO:0000313" key="2">
    <source>
        <dbReference type="Proteomes" id="UP000001554"/>
    </source>
</evidence>
<dbReference type="GeneID" id="118418256"/>
<reference evidence="2" key="1">
    <citation type="journal article" date="2020" name="Nat. Ecol. Evol.">
        <title>Deeply conserved synteny resolves early events in vertebrate evolution.</title>
        <authorList>
            <person name="Simakov O."/>
            <person name="Marletaz F."/>
            <person name="Yue J.X."/>
            <person name="O'Connell B."/>
            <person name="Jenkins J."/>
            <person name="Brandt A."/>
            <person name="Calef R."/>
            <person name="Tung C.H."/>
            <person name="Huang T.K."/>
            <person name="Schmutz J."/>
            <person name="Satoh N."/>
            <person name="Yu J.K."/>
            <person name="Putnam N.H."/>
            <person name="Green R.E."/>
            <person name="Rokhsar D.S."/>
        </authorList>
    </citation>
    <scope>NUCLEOTIDE SEQUENCE [LARGE SCALE GENOMIC DNA]</scope>
    <source>
        <strain evidence="2">S238N-H82</strain>
    </source>
</reference>
<evidence type="ECO:0000313" key="3">
    <source>
        <dbReference type="RefSeq" id="XP_035679995.1"/>
    </source>
</evidence>
<proteinExistence type="predicted"/>
<reference evidence="3" key="2">
    <citation type="submission" date="2025-08" db="UniProtKB">
        <authorList>
            <consortium name="RefSeq"/>
        </authorList>
    </citation>
    <scope>IDENTIFICATION</scope>
    <source>
        <strain evidence="3">S238N-H82</strain>
        <tissue evidence="3">Testes</tissue>
    </source>
</reference>
<organism evidence="2 3">
    <name type="scientific">Branchiostoma floridae</name>
    <name type="common">Florida lancelet</name>
    <name type="synonym">Amphioxus</name>
    <dbReference type="NCBI Taxonomy" id="7739"/>
    <lineage>
        <taxon>Eukaryota</taxon>
        <taxon>Metazoa</taxon>
        <taxon>Chordata</taxon>
        <taxon>Cephalochordata</taxon>
        <taxon>Leptocardii</taxon>
        <taxon>Amphioxiformes</taxon>
        <taxon>Branchiostomatidae</taxon>
        <taxon>Branchiostoma</taxon>
    </lineage>
</organism>
<gene>
    <name evidence="3" type="primary">LOC118418256</name>
</gene>
<accession>A0A9J7LDV2</accession>
<feature type="compositionally biased region" description="Low complexity" evidence="1">
    <location>
        <begin position="57"/>
        <end position="123"/>
    </location>
</feature>